<name>A0A914DB26_9BILA</name>
<feature type="region of interest" description="Disordered" evidence="1">
    <location>
        <begin position="231"/>
        <end position="250"/>
    </location>
</feature>
<organism evidence="2 3">
    <name type="scientific">Acrobeloides nanus</name>
    <dbReference type="NCBI Taxonomy" id="290746"/>
    <lineage>
        <taxon>Eukaryota</taxon>
        <taxon>Metazoa</taxon>
        <taxon>Ecdysozoa</taxon>
        <taxon>Nematoda</taxon>
        <taxon>Chromadorea</taxon>
        <taxon>Rhabditida</taxon>
        <taxon>Tylenchina</taxon>
        <taxon>Cephalobomorpha</taxon>
        <taxon>Cephaloboidea</taxon>
        <taxon>Cephalobidae</taxon>
        <taxon>Acrobeloides</taxon>
    </lineage>
</organism>
<feature type="region of interest" description="Disordered" evidence="1">
    <location>
        <begin position="131"/>
        <end position="157"/>
    </location>
</feature>
<feature type="compositionally biased region" description="Low complexity" evidence="1">
    <location>
        <begin position="140"/>
        <end position="155"/>
    </location>
</feature>
<evidence type="ECO:0000313" key="3">
    <source>
        <dbReference type="WBParaSite" id="ACRNAN_scaffold2100.g23960.t1"/>
    </source>
</evidence>
<evidence type="ECO:0000313" key="2">
    <source>
        <dbReference type="Proteomes" id="UP000887540"/>
    </source>
</evidence>
<dbReference type="Proteomes" id="UP000887540">
    <property type="component" value="Unplaced"/>
</dbReference>
<dbReference type="WBParaSite" id="ACRNAN_scaffold2100.g23960.t1">
    <property type="protein sequence ID" value="ACRNAN_scaffold2100.g23960.t1"/>
    <property type="gene ID" value="ACRNAN_scaffold2100.g23960"/>
</dbReference>
<keyword evidence="2" id="KW-1185">Reference proteome</keyword>
<accession>A0A914DB26</accession>
<sequence>MYMPKYAKFKIRRAARDYSKVLETDYMDYKQNSFITGHEIANRKSFTTTPRSTLHDISMRSRISKQKALDKKKDKNMLPEIRIYGNENAFKSKKKNLNKNRLNPHVHGFPSYKIPNKIPTSFKVDSETNIWPNLEDSRPTKTPTTETSTILTTPPKTYPEEKYSINIPSYKNEIPNFRSNNFSPYKQASDNPIWSITNMDLQKNMSKFFESFDGDSTLSSQFESDSDLIKENGYSNQRTEKKSDDLGVGSTISNRFLSDSGLMKIDANSESNPSKLANFASFDGGNTLSSPFQSDSGLMKIRGYSNPSTQSYLGTFGDGNAKSRFPPGLDTDKNFWPKEFDQLDNQPKTTYSDKEIRYVNKKTTSLDGDIRSKNGMTLLSNTNEDRNLWPIELGGFIQSFNIQKSKLKNKNVENDKDYFENGKEIDLLPCLEGSNCQKGHEPKTFSDENTSPETNGMFEVSPFEVFTPPPIKCKAILKENCRTTCIEVTVSFCCCPIDQIMYSI</sequence>
<evidence type="ECO:0000256" key="1">
    <source>
        <dbReference type="SAM" id="MobiDB-lite"/>
    </source>
</evidence>
<proteinExistence type="predicted"/>
<reference evidence="3" key="1">
    <citation type="submission" date="2022-11" db="UniProtKB">
        <authorList>
            <consortium name="WormBaseParasite"/>
        </authorList>
    </citation>
    <scope>IDENTIFICATION</scope>
</reference>
<protein>
    <submittedName>
        <fullName evidence="3">Uncharacterized protein</fullName>
    </submittedName>
</protein>
<dbReference type="AlphaFoldDB" id="A0A914DB26"/>